<feature type="domain" description="GIY-YIG" evidence="1">
    <location>
        <begin position="1"/>
        <end position="81"/>
    </location>
</feature>
<dbReference type="PANTHER" id="PTHR20208">
    <property type="entry name" value="STRUCTURE-SPECIFIC ENDONUCLEASE SUBUNIT SLX1"/>
    <property type="match status" value="1"/>
</dbReference>
<evidence type="ECO:0000259" key="1">
    <source>
        <dbReference type="PROSITE" id="PS50164"/>
    </source>
</evidence>
<evidence type="ECO:0000313" key="2">
    <source>
        <dbReference type="EMBL" id="QHU11287.1"/>
    </source>
</evidence>
<dbReference type="Pfam" id="PF01541">
    <property type="entry name" value="GIY-YIG"/>
    <property type="match status" value="1"/>
</dbReference>
<dbReference type="Gene3D" id="3.40.1440.10">
    <property type="entry name" value="GIY-YIG endonuclease"/>
    <property type="match status" value="1"/>
</dbReference>
<dbReference type="EMBL" id="MN740781">
    <property type="protein sequence ID" value="QHU11287.1"/>
    <property type="molecule type" value="Genomic_DNA"/>
</dbReference>
<dbReference type="InterPro" id="IPR000305">
    <property type="entry name" value="GIY-YIG_endonuc"/>
</dbReference>
<sequence>MSWVVYLLVSTDGSTYVGATVDRDRRLKQHNGLLKGGAKATSRKPGAWIRHCYVQGFPDNHAALSFEWRWKSLSRKKTYAVLEPLERRLEALQELMALDRPTSTAQPYSSYLEPLEVIHA</sequence>
<accession>A0A6C0K3L8</accession>
<name>A0A6C0K3L8_9ZZZZ</name>
<dbReference type="InterPro" id="IPR035901">
    <property type="entry name" value="GIY-YIG_endonuc_sf"/>
</dbReference>
<organism evidence="2">
    <name type="scientific">viral metagenome</name>
    <dbReference type="NCBI Taxonomy" id="1070528"/>
    <lineage>
        <taxon>unclassified sequences</taxon>
        <taxon>metagenomes</taxon>
        <taxon>organismal metagenomes</taxon>
    </lineage>
</organism>
<dbReference type="AlphaFoldDB" id="A0A6C0K3L8"/>
<protein>
    <recommendedName>
        <fullName evidence="1">GIY-YIG domain-containing protein</fullName>
    </recommendedName>
</protein>
<dbReference type="PROSITE" id="PS50164">
    <property type="entry name" value="GIY_YIG"/>
    <property type="match status" value="1"/>
</dbReference>
<dbReference type="PANTHER" id="PTHR20208:SF13">
    <property type="entry name" value="STRUCTURE-SPECIFIC ENDONUCLEASE SUBUNIT SLX1"/>
    <property type="match status" value="1"/>
</dbReference>
<dbReference type="SUPFAM" id="SSF82771">
    <property type="entry name" value="GIY-YIG endonuclease"/>
    <property type="match status" value="1"/>
</dbReference>
<reference evidence="2" key="1">
    <citation type="journal article" date="2020" name="Nature">
        <title>Giant virus diversity and host interactions through global metagenomics.</title>
        <authorList>
            <person name="Schulz F."/>
            <person name="Roux S."/>
            <person name="Paez-Espino D."/>
            <person name="Jungbluth S."/>
            <person name="Walsh D.A."/>
            <person name="Denef V.J."/>
            <person name="McMahon K.D."/>
            <person name="Konstantinidis K.T."/>
            <person name="Eloe-Fadrosh E.A."/>
            <person name="Kyrpides N.C."/>
            <person name="Woyke T."/>
        </authorList>
    </citation>
    <scope>NUCLEOTIDE SEQUENCE</scope>
    <source>
        <strain evidence="2">GVMAG-S-1101165-84</strain>
    </source>
</reference>
<dbReference type="InterPro" id="IPR050381">
    <property type="entry name" value="SLX1_endonuclease"/>
</dbReference>
<proteinExistence type="predicted"/>